<evidence type="ECO:0000256" key="4">
    <source>
        <dbReference type="ARBA" id="ARBA00023163"/>
    </source>
</evidence>
<name>A0A1H0FCS9_9FIRM</name>
<evidence type="ECO:0000256" key="1">
    <source>
        <dbReference type="ARBA" id="ARBA00010466"/>
    </source>
</evidence>
<dbReference type="Gene3D" id="3.40.50.1360">
    <property type="match status" value="1"/>
</dbReference>
<dbReference type="InterPro" id="IPR037171">
    <property type="entry name" value="NagB/RpiA_transferase-like"/>
</dbReference>
<dbReference type="GO" id="GO:0003700">
    <property type="term" value="F:DNA-binding transcription factor activity"/>
    <property type="evidence" value="ECO:0007669"/>
    <property type="project" value="InterPro"/>
</dbReference>
<evidence type="ECO:0000259" key="5">
    <source>
        <dbReference type="Pfam" id="PF04198"/>
    </source>
</evidence>
<evidence type="ECO:0000256" key="3">
    <source>
        <dbReference type="ARBA" id="ARBA00023125"/>
    </source>
</evidence>
<sequence length="302" mass="33059">MIMDYEETLMIKATWCYYIEGMTQQNIAERLNISRMRVIKLLEKSRTQNIIQFKVRSDAEARMQLEKQLMNRYGLQDIFIVPSVSENINESVARAAALYISDRVQNKAFINIGFGDTTSRTLANLNLEKDSEISLVSLTGGVSYYMGSAGSVEGTTRYILPAPFIASTAEMALAIRNEPSVNDILRLSNLASMTVVGIGSVSERATVVKDGKLTANDLLILQRKGAVGDILGYFIDENGNQLDVSIHKRLISTPIDALKNLQNVIGVAGGPEKILAIHAALKTGCLDVLITDENTAEGLLAL</sequence>
<keyword evidence="8" id="KW-1185">Reference proteome</keyword>
<evidence type="ECO:0000313" key="7">
    <source>
        <dbReference type="EMBL" id="SDN92463.1"/>
    </source>
</evidence>
<keyword evidence="4" id="KW-0804">Transcription</keyword>
<dbReference type="InterPro" id="IPR051054">
    <property type="entry name" value="SorC_transcr_regulators"/>
</dbReference>
<accession>A0A1H0FCS9</accession>
<dbReference type="Gene3D" id="1.10.10.10">
    <property type="entry name" value="Winged helix-like DNA-binding domain superfamily/Winged helix DNA-binding domain"/>
    <property type="match status" value="1"/>
</dbReference>
<comment type="similarity">
    <text evidence="1">Belongs to the SorC transcriptional regulatory family.</text>
</comment>
<dbReference type="AlphaFoldDB" id="A0A1H0FCS9"/>
<dbReference type="InterPro" id="IPR007324">
    <property type="entry name" value="Sugar-bd_dom_put"/>
</dbReference>
<dbReference type="Pfam" id="PF04198">
    <property type="entry name" value="Sugar-bind"/>
    <property type="match status" value="1"/>
</dbReference>
<dbReference type="InterPro" id="IPR007630">
    <property type="entry name" value="RNA_pol_sigma70_r4"/>
</dbReference>
<proteinExistence type="inferred from homology"/>
<evidence type="ECO:0000256" key="2">
    <source>
        <dbReference type="ARBA" id="ARBA00023015"/>
    </source>
</evidence>
<gene>
    <name evidence="7" type="ORF">SAMN05192585_13919</name>
</gene>
<dbReference type="EMBL" id="FNID01000039">
    <property type="protein sequence ID" value="SDN92463.1"/>
    <property type="molecule type" value="Genomic_DNA"/>
</dbReference>
<feature type="domain" description="RNA polymerase sigma-70 region 4" evidence="6">
    <location>
        <begin position="17"/>
        <end position="43"/>
    </location>
</feature>
<reference evidence="7 8" key="1">
    <citation type="submission" date="2016-10" db="EMBL/GenBank/DDBJ databases">
        <authorList>
            <person name="de Groot N.N."/>
        </authorList>
    </citation>
    <scope>NUCLEOTIDE SEQUENCE [LARGE SCALE GENOMIC DNA]</scope>
    <source>
        <strain evidence="7 8">CGMCC 1.5012</strain>
    </source>
</reference>
<keyword evidence="2" id="KW-0805">Transcription regulation</keyword>
<protein>
    <submittedName>
        <fullName evidence="7">DNA-binding transcriptional regulator LsrR, DeoR family</fullName>
    </submittedName>
</protein>
<evidence type="ECO:0000313" key="8">
    <source>
        <dbReference type="Proteomes" id="UP000199182"/>
    </source>
</evidence>
<dbReference type="PANTHER" id="PTHR34294">
    <property type="entry name" value="TRANSCRIPTIONAL REGULATOR-RELATED"/>
    <property type="match status" value="1"/>
</dbReference>
<keyword evidence="3 7" id="KW-0238">DNA-binding</keyword>
<dbReference type="GO" id="GO:0003677">
    <property type="term" value="F:DNA binding"/>
    <property type="evidence" value="ECO:0007669"/>
    <property type="project" value="UniProtKB-KW"/>
</dbReference>
<dbReference type="GO" id="GO:0030246">
    <property type="term" value="F:carbohydrate binding"/>
    <property type="evidence" value="ECO:0007669"/>
    <property type="project" value="InterPro"/>
</dbReference>
<dbReference type="Proteomes" id="UP000199182">
    <property type="component" value="Unassembled WGS sequence"/>
</dbReference>
<dbReference type="Pfam" id="PF04545">
    <property type="entry name" value="Sigma70_r4"/>
    <property type="match status" value="1"/>
</dbReference>
<evidence type="ECO:0000259" key="6">
    <source>
        <dbReference type="Pfam" id="PF04545"/>
    </source>
</evidence>
<dbReference type="PANTHER" id="PTHR34294:SF1">
    <property type="entry name" value="TRANSCRIPTIONAL REGULATOR LSRR"/>
    <property type="match status" value="1"/>
</dbReference>
<organism evidence="7 8">
    <name type="scientific">Acetanaerobacterium elongatum</name>
    <dbReference type="NCBI Taxonomy" id="258515"/>
    <lineage>
        <taxon>Bacteria</taxon>
        <taxon>Bacillati</taxon>
        <taxon>Bacillota</taxon>
        <taxon>Clostridia</taxon>
        <taxon>Eubacteriales</taxon>
        <taxon>Oscillospiraceae</taxon>
        <taxon>Acetanaerobacterium</taxon>
    </lineage>
</organism>
<feature type="domain" description="Sugar-binding" evidence="5">
    <location>
        <begin position="59"/>
        <end position="301"/>
    </location>
</feature>
<dbReference type="SUPFAM" id="SSF100950">
    <property type="entry name" value="NagB/RpiA/CoA transferase-like"/>
    <property type="match status" value="1"/>
</dbReference>
<dbReference type="STRING" id="258515.SAMN05192585_13919"/>
<dbReference type="GO" id="GO:0006352">
    <property type="term" value="P:DNA-templated transcription initiation"/>
    <property type="evidence" value="ECO:0007669"/>
    <property type="project" value="InterPro"/>
</dbReference>
<dbReference type="InterPro" id="IPR036388">
    <property type="entry name" value="WH-like_DNA-bd_sf"/>
</dbReference>